<reference evidence="2" key="1">
    <citation type="journal article" date="2015" name="Nat. Genet.">
        <title>The genome and transcriptome of the zoonotic hookworm Ancylostoma ceylanicum identify infection-specific gene families.</title>
        <authorList>
            <person name="Schwarz E.M."/>
            <person name="Hu Y."/>
            <person name="Antoshechkin I."/>
            <person name="Miller M.M."/>
            <person name="Sternberg P.W."/>
            <person name="Aroian R.V."/>
        </authorList>
    </citation>
    <scope>NUCLEOTIDE SEQUENCE</scope>
    <source>
        <strain evidence="2">HY135</strain>
    </source>
</reference>
<dbReference type="AlphaFoldDB" id="A0A016UM05"/>
<protein>
    <submittedName>
        <fullName evidence="1">Uncharacterized protein</fullName>
    </submittedName>
</protein>
<comment type="caution">
    <text evidence="1">The sequence shown here is derived from an EMBL/GenBank/DDBJ whole genome shotgun (WGS) entry which is preliminary data.</text>
</comment>
<keyword evidence="2" id="KW-1185">Reference proteome</keyword>
<organism evidence="1 2">
    <name type="scientific">Ancylostoma ceylanicum</name>
    <dbReference type="NCBI Taxonomy" id="53326"/>
    <lineage>
        <taxon>Eukaryota</taxon>
        <taxon>Metazoa</taxon>
        <taxon>Ecdysozoa</taxon>
        <taxon>Nematoda</taxon>
        <taxon>Chromadorea</taxon>
        <taxon>Rhabditida</taxon>
        <taxon>Rhabditina</taxon>
        <taxon>Rhabditomorpha</taxon>
        <taxon>Strongyloidea</taxon>
        <taxon>Ancylostomatidae</taxon>
        <taxon>Ancylostomatinae</taxon>
        <taxon>Ancylostoma</taxon>
    </lineage>
</organism>
<gene>
    <name evidence="1" type="primary">Acey_s0035.g3028</name>
    <name evidence="1" type="ORF">Y032_0035g3028</name>
</gene>
<evidence type="ECO:0000313" key="1">
    <source>
        <dbReference type="EMBL" id="EYC15887.1"/>
    </source>
</evidence>
<dbReference type="Proteomes" id="UP000024635">
    <property type="component" value="Unassembled WGS sequence"/>
</dbReference>
<sequence>MPTLRISLDNSIFEPYQHIHQNEAIQLRAVDSFSLFECRDSGADGIGARSEAGQTAGPGSNWLLRKVLLVVPFYSCSKD</sequence>
<dbReference type="EMBL" id="JARK01001371">
    <property type="protein sequence ID" value="EYC15887.1"/>
    <property type="molecule type" value="Genomic_DNA"/>
</dbReference>
<name>A0A016UM05_9BILA</name>
<proteinExistence type="predicted"/>
<accession>A0A016UM05</accession>
<evidence type="ECO:0000313" key="2">
    <source>
        <dbReference type="Proteomes" id="UP000024635"/>
    </source>
</evidence>